<feature type="compositionally biased region" description="Polar residues" evidence="1">
    <location>
        <begin position="1"/>
        <end position="25"/>
    </location>
</feature>
<accession>A0A9D3YSX0</accession>
<organism evidence="2 3">
    <name type="scientific">Dreissena polymorpha</name>
    <name type="common">Zebra mussel</name>
    <name type="synonym">Mytilus polymorpha</name>
    <dbReference type="NCBI Taxonomy" id="45954"/>
    <lineage>
        <taxon>Eukaryota</taxon>
        <taxon>Metazoa</taxon>
        <taxon>Spiralia</taxon>
        <taxon>Lophotrochozoa</taxon>
        <taxon>Mollusca</taxon>
        <taxon>Bivalvia</taxon>
        <taxon>Autobranchia</taxon>
        <taxon>Heteroconchia</taxon>
        <taxon>Euheterodonta</taxon>
        <taxon>Imparidentia</taxon>
        <taxon>Neoheterodontei</taxon>
        <taxon>Myida</taxon>
        <taxon>Dreissenoidea</taxon>
        <taxon>Dreissenidae</taxon>
        <taxon>Dreissena</taxon>
    </lineage>
</organism>
<name>A0A9D3YSX0_DREPO</name>
<sequence>MSASISPTAAKNTTPNQLSKQPNTDGNKRKTDDDQALREALEQFDRRNDCELEQ</sequence>
<keyword evidence="3" id="KW-1185">Reference proteome</keyword>
<evidence type="ECO:0000313" key="3">
    <source>
        <dbReference type="Proteomes" id="UP000828390"/>
    </source>
</evidence>
<evidence type="ECO:0000313" key="2">
    <source>
        <dbReference type="EMBL" id="KAH3704270.1"/>
    </source>
</evidence>
<dbReference type="Proteomes" id="UP000828390">
    <property type="component" value="Unassembled WGS sequence"/>
</dbReference>
<feature type="region of interest" description="Disordered" evidence="1">
    <location>
        <begin position="1"/>
        <end position="36"/>
    </location>
</feature>
<reference evidence="2" key="1">
    <citation type="journal article" date="2019" name="bioRxiv">
        <title>The Genome of the Zebra Mussel, Dreissena polymorpha: A Resource for Invasive Species Research.</title>
        <authorList>
            <person name="McCartney M.A."/>
            <person name="Auch B."/>
            <person name="Kono T."/>
            <person name="Mallez S."/>
            <person name="Zhang Y."/>
            <person name="Obille A."/>
            <person name="Becker A."/>
            <person name="Abrahante J.E."/>
            <person name="Garbe J."/>
            <person name="Badalamenti J.P."/>
            <person name="Herman A."/>
            <person name="Mangelson H."/>
            <person name="Liachko I."/>
            <person name="Sullivan S."/>
            <person name="Sone E.D."/>
            <person name="Koren S."/>
            <person name="Silverstein K.A.T."/>
            <person name="Beckman K.B."/>
            <person name="Gohl D.M."/>
        </authorList>
    </citation>
    <scope>NUCLEOTIDE SEQUENCE</scope>
    <source>
        <strain evidence="2">Duluth1</strain>
        <tissue evidence="2">Whole animal</tissue>
    </source>
</reference>
<dbReference type="EMBL" id="JAIWYP010000015">
    <property type="protein sequence ID" value="KAH3704270.1"/>
    <property type="molecule type" value="Genomic_DNA"/>
</dbReference>
<protein>
    <submittedName>
        <fullName evidence="2">Uncharacterized protein</fullName>
    </submittedName>
</protein>
<proteinExistence type="predicted"/>
<evidence type="ECO:0000256" key="1">
    <source>
        <dbReference type="SAM" id="MobiDB-lite"/>
    </source>
</evidence>
<gene>
    <name evidence="2" type="ORF">DPMN_079326</name>
</gene>
<reference evidence="2" key="2">
    <citation type="submission" date="2020-11" db="EMBL/GenBank/DDBJ databases">
        <authorList>
            <person name="McCartney M.A."/>
            <person name="Auch B."/>
            <person name="Kono T."/>
            <person name="Mallez S."/>
            <person name="Becker A."/>
            <person name="Gohl D.M."/>
            <person name="Silverstein K.A.T."/>
            <person name="Koren S."/>
            <person name="Bechman K.B."/>
            <person name="Herman A."/>
            <person name="Abrahante J.E."/>
            <person name="Garbe J."/>
        </authorList>
    </citation>
    <scope>NUCLEOTIDE SEQUENCE</scope>
    <source>
        <strain evidence="2">Duluth1</strain>
        <tissue evidence="2">Whole animal</tissue>
    </source>
</reference>
<dbReference type="AlphaFoldDB" id="A0A9D3YSX0"/>
<comment type="caution">
    <text evidence="2">The sequence shown here is derived from an EMBL/GenBank/DDBJ whole genome shotgun (WGS) entry which is preliminary data.</text>
</comment>
<feature type="compositionally biased region" description="Basic and acidic residues" evidence="1">
    <location>
        <begin position="26"/>
        <end position="36"/>
    </location>
</feature>